<evidence type="ECO:0000256" key="1">
    <source>
        <dbReference type="SAM" id="MobiDB-lite"/>
    </source>
</evidence>
<sequence length="194" mass="20395">MSRWSNELAEGGYLPASSSAPRRFSAAGSREASGASEGDQGTATTVEGFVIKTLLIGTILAVAWKLGPHIGRGNVIHAVRLLDAETPFMQKSGARRIRRLAATGLATNELLHESAPAKLLALLHPGTDRDVSIAVVEALDAICKEHELMEAVIRAGGTDVLQDAVCQGWIGDVLAHETAASLLVGLKIQEGNLD</sequence>
<name>A0AAV1I9P4_9CHLO</name>
<keyword evidence="3" id="KW-1185">Reference proteome</keyword>
<feature type="region of interest" description="Disordered" evidence="1">
    <location>
        <begin position="17"/>
        <end position="41"/>
    </location>
</feature>
<reference evidence="2 3" key="1">
    <citation type="submission" date="2023-10" db="EMBL/GenBank/DDBJ databases">
        <authorList>
            <person name="Maclean D."/>
            <person name="Macfadyen A."/>
        </authorList>
    </citation>
    <scope>NUCLEOTIDE SEQUENCE [LARGE SCALE GENOMIC DNA]</scope>
</reference>
<dbReference type="EMBL" id="CAUYUE010000007">
    <property type="protein sequence ID" value="CAK0782525.1"/>
    <property type="molecule type" value="Genomic_DNA"/>
</dbReference>
<accession>A0AAV1I9P4</accession>
<dbReference type="SUPFAM" id="SSF48371">
    <property type="entry name" value="ARM repeat"/>
    <property type="match status" value="1"/>
</dbReference>
<gene>
    <name evidence="2" type="ORF">CVIRNUC_005743</name>
</gene>
<organism evidence="2 3">
    <name type="scientific">Coccomyxa viridis</name>
    <dbReference type="NCBI Taxonomy" id="1274662"/>
    <lineage>
        <taxon>Eukaryota</taxon>
        <taxon>Viridiplantae</taxon>
        <taxon>Chlorophyta</taxon>
        <taxon>core chlorophytes</taxon>
        <taxon>Trebouxiophyceae</taxon>
        <taxon>Trebouxiophyceae incertae sedis</taxon>
        <taxon>Coccomyxaceae</taxon>
        <taxon>Coccomyxa</taxon>
    </lineage>
</organism>
<dbReference type="InterPro" id="IPR011989">
    <property type="entry name" value="ARM-like"/>
</dbReference>
<dbReference type="Gene3D" id="1.25.10.10">
    <property type="entry name" value="Leucine-rich Repeat Variant"/>
    <property type="match status" value="1"/>
</dbReference>
<dbReference type="InterPro" id="IPR016024">
    <property type="entry name" value="ARM-type_fold"/>
</dbReference>
<dbReference type="Proteomes" id="UP001314263">
    <property type="component" value="Unassembled WGS sequence"/>
</dbReference>
<comment type="caution">
    <text evidence="2">The sequence shown here is derived from an EMBL/GenBank/DDBJ whole genome shotgun (WGS) entry which is preliminary data.</text>
</comment>
<dbReference type="AlphaFoldDB" id="A0AAV1I9P4"/>
<dbReference type="PANTHER" id="PTHR47673:SF1">
    <property type="entry name" value="ARM REPEAT SUPERFAMILY PROTEIN"/>
    <property type="match status" value="1"/>
</dbReference>
<evidence type="ECO:0000313" key="2">
    <source>
        <dbReference type="EMBL" id="CAK0782525.1"/>
    </source>
</evidence>
<proteinExistence type="predicted"/>
<feature type="compositionally biased region" description="Low complexity" evidence="1">
    <location>
        <begin position="17"/>
        <end position="38"/>
    </location>
</feature>
<protein>
    <submittedName>
        <fullName evidence="2">Uncharacterized protein</fullName>
    </submittedName>
</protein>
<evidence type="ECO:0000313" key="3">
    <source>
        <dbReference type="Proteomes" id="UP001314263"/>
    </source>
</evidence>
<dbReference type="PANTHER" id="PTHR47673">
    <property type="entry name" value="ARM REPEAT SUPERFAMILY PROTEIN"/>
    <property type="match status" value="1"/>
</dbReference>